<accession>A0A371Q2G4</accession>
<organism evidence="2 3">
    <name type="scientific">Streptomyces inhibens</name>
    <dbReference type="NCBI Taxonomy" id="2293571"/>
    <lineage>
        <taxon>Bacteria</taxon>
        <taxon>Bacillati</taxon>
        <taxon>Actinomycetota</taxon>
        <taxon>Actinomycetes</taxon>
        <taxon>Kitasatosporales</taxon>
        <taxon>Streptomycetaceae</taxon>
        <taxon>Streptomyces</taxon>
    </lineage>
</organism>
<evidence type="ECO:0000256" key="1">
    <source>
        <dbReference type="SAM" id="MobiDB-lite"/>
    </source>
</evidence>
<reference evidence="2 3" key="1">
    <citation type="submission" date="2018-08" db="EMBL/GenBank/DDBJ databases">
        <title>Streptomyces NEAU-D10 sp. nov., a novel Actinomycete isolated from soil.</title>
        <authorList>
            <person name="Jin L."/>
        </authorList>
    </citation>
    <scope>NUCLEOTIDE SEQUENCE [LARGE SCALE GENOMIC DNA]</scope>
    <source>
        <strain evidence="2 3">NEAU-D10</strain>
    </source>
</reference>
<dbReference type="AlphaFoldDB" id="A0A371Q2G4"/>
<dbReference type="RefSeq" id="WP_128508396.1">
    <property type="nucleotide sequence ID" value="NZ_QUAC01000145.1"/>
</dbReference>
<feature type="compositionally biased region" description="Basic and acidic residues" evidence="1">
    <location>
        <begin position="39"/>
        <end position="51"/>
    </location>
</feature>
<dbReference type="Proteomes" id="UP000262477">
    <property type="component" value="Unassembled WGS sequence"/>
</dbReference>
<keyword evidence="3" id="KW-1185">Reference proteome</keyword>
<sequence>MPLRTRVTARRAVGSTALALTSGPPLFRTRLAPAAQAAGRHDDGHVLDRMHAGSTAASNDERILSR</sequence>
<gene>
    <name evidence="2" type="ORF">DY245_18785</name>
</gene>
<evidence type="ECO:0000313" key="3">
    <source>
        <dbReference type="Proteomes" id="UP000262477"/>
    </source>
</evidence>
<name>A0A371Q2G4_STRIH</name>
<feature type="region of interest" description="Disordered" evidence="1">
    <location>
        <begin position="34"/>
        <end position="66"/>
    </location>
</feature>
<proteinExistence type="predicted"/>
<comment type="caution">
    <text evidence="2">The sequence shown here is derived from an EMBL/GenBank/DDBJ whole genome shotgun (WGS) entry which is preliminary data.</text>
</comment>
<dbReference type="EMBL" id="QUAC01000145">
    <property type="protein sequence ID" value="REK88908.1"/>
    <property type="molecule type" value="Genomic_DNA"/>
</dbReference>
<protein>
    <submittedName>
        <fullName evidence="2">Uncharacterized protein</fullName>
    </submittedName>
</protein>
<evidence type="ECO:0000313" key="2">
    <source>
        <dbReference type="EMBL" id="REK88908.1"/>
    </source>
</evidence>